<evidence type="ECO:0000313" key="2">
    <source>
        <dbReference type="Proteomes" id="UP001152320"/>
    </source>
</evidence>
<dbReference type="Proteomes" id="UP001152320">
    <property type="component" value="Chromosome 10"/>
</dbReference>
<reference evidence="1" key="1">
    <citation type="submission" date="2021-10" db="EMBL/GenBank/DDBJ databases">
        <title>Tropical sea cucumber genome reveals ecological adaptation and Cuvierian tubules defense mechanism.</title>
        <authorList>
            <person name="Chen T."/>
        </authorList>
    </citation>
    <scope>NUCLEOTIDE SEQUENCE</scope>
    <source>
        <strain evidence="1">Nanhai2018</strain>
        <tissue evidence="1">Muscle</tissue>
    </source>
</reference>
<dbReference type="PANTHER" id="PTHR46704">
    <property type="entry name" value="CXC DOMAIN-CONTAINING PROTEIN-RELATED"/>
    <property type="match status" value="1"/>
</dbReference>
<comment type="caution">
    <text evidence="1">The sequence shown here is derived from an EMBL/GenBank/DDBJ whole genome shotgun (WGS) entry which is preliminary data.</text>
</comment>
<dbReference type="OrthoDB" id="5989055at2759"/>
<keyword evidence="2" id="KW-1185">Reference proteome</keyword>
<dbReference type="PANTHER" id="PTHR46704:SF9">
    <property type="entry name" value="BHLH DOMAIN-CONTAINING PROTEIN"/>
    <property type="match status" value="1"/>
</dbReference>
<sequence length="189" mass="21429">MLCPEVPEVSQVTYLPVINASPTEYDTLYTVLKESLVIADKSSVKTVVVVMDEATYAKAQQIRWSSEVFRNRVVMRLGEFHVSMAYLACLGSRFGEAGLRDLLIESDIVAQGSINGVLSGHHYNRSVRTHKLTADALSRLRWLAFLDTLNDEQRDEIRKIIVDLHENFLSNNILAFVEIDKVKTLLQQF</sequence>
<protein>
    <submittedName>
        <fullName evidence="1">Uncharacterized protein</fullName>
    </submittedName>
</protein>
<accession>A0A9Q1BYH8</accession>
<organism evidence="1 2">
    <name type="scientific">Holothuria leucospilota</name>
    <name type="common">Black long sea cucumber</name>
    <name type="synonym">Mertensiothuria leucospilota</name>
    <dbReference type="NCBI Taxonomy" id="206669"/>
    <lineage>
        <taxon>Eukaryota</taxon>
        <taxon>Metazoa</taxon>
        <taxon>Echinodermata</taxon>
        <taxon>Eleutherozoa</taxon>
        <taxon>Echinozoa</taxon>
        <taxon>Holothuroidea</taxon>
        <taxon>Aspidochirotacea</taxon>
        <taxon>Aspidochirotida</taxon>
        <taxon>Holothuriidae</taxon>
        <taxon>Holothuria</taxon>
    </lineage>
</organism>
<proteinExistence type="predicted"/>
<name>A0A9Q1BYH8_HOLLE</name>
<dbReference type="AlphaFoldDB" id="A0A9Q1BYH8"/>
<dbReference type="EMBL" id="JAIZAY010000010">
    <property type="protein sequence ID" value="KAJ8034973.1"/>
    <property type="molecule type" value="Genomic_DNA"/>
</dbReference>
<gene>
    <name evidence="1" type="ORF">HOLleu_22029</name>
</gene>
<evidence type="ECO:0000313" key="1">
    <source>
        <dbReference type="EMBL" id="KAJ8034973.1"/>
    </source>
</evidence>